<feature type="transmembrane region" description="Helical" evidence="1">
    <location>
        <begin position="57"/>
        <end position="76"/>
    </location>
</feature>
<evidence type="ECO:0000256" key="1">
    <source>
        <dbReference type="SAM" id="Phobius"/>
    </source>
</evidence>
<dbReference type="RefSeq" id="WP_335423933.1">
    <property type="nucleotide sequence ID" value="NZ_JBALHR010000008.1"/>
</dbReference>
<keyword evidence="3" id="KW-1185">Reference proteome</keyword>
<dbReference type="EMBL" id="JBALHR010000008">
    <property type="protein sequence ID" value="MEH7829159.1"/>
    <property type="molecule type" value="Genomic_DNA"/>
</dbReference>
<comment type="caution">
    <text evidence="2">The sequence shown here is derived from an EMBL/GenBank/DDBJ whole genome shotgun (WGS) entry which is preliminary data.</text>
</comment>
<organism evidence="2 3">
    <name type="scientific">Gemmobacter denitrificans</name>
    <dbReference type="NCBI Taxonomy" id="3123040"/>
    <lineage>
        <taxon>Bacteria</taxon>
        <taxon>Pseudomonadati</taxon>
        <taxon>Pseudomonadota</taxon>
        <taxon>Alphaproteobacteria</taxon>
        <taxon>Rhodobacterales</taxon>
        <taxon>Paracoccaceae</taxon>
        <taxon>Gemmobacter</taxon>
    </lineage>
</organism>
<feature type="transmembrane region" description="Helical" evidence="1">
    <location>
        <begin position="33"/>
        <end position="50"/>
    </location>
</feature>
<name>A0ABU8BWU0_9RHOB</name>
<evidence type="ECO:0000313" key="2">
    <source>
        <dbReference type="EMBL" id="MEH7829159.1"/>
    </source>
</evidence>
<keyword evidence="1" id="KW-0812">Transmembrane</keyword>
<proteinExistence type="predicted"/>
<keyword evidence="1" id="KW-0472">Membrane</keyword>
<keyword evidence="1" id="KW-1133">Transmembrane helix</keyword>
<protein>
    <submittedName>
        <fullName evidence="2">Uncharacterized protein</fullName>
    </submittedName>
</protein>
<sequence length="100" mass="10972">MRLTQPANPHLVLLSALVLPGSGQVWNGQPLRGLIFLFFLLLLGGFTLLTAAPDVSFVGRFAGGFFVWAMAVFDAYKTARIRFELWRHASDRRAGLGLPG</sequence>
<accession>A0ABU8BWU0</accession>
<dbReference type="Proteomes" id="UP001431963">
    <property type="component" value="Unassembled WGS sequence"/>
</dbReference>
<evidence type="ECO:0000313" key="3">
    <source>
        <dbReference type="Proteomes" id="UP001431963"/>
    </source>
</evidence>
<reference evidence="2" key="1">
    <citation type="submission" date="2024-02" db="EMBL/GenBank/DDBJ databases">
        <title>Genome sequences of strain Gemmobacter sp. JM10B15.</title>
        <authorList>
            <person name="Zhang M."/>
        </authorList>
    </citation>
    <scope>NUCLEOTIDE SEQUENCE</scope>
    <source>
        <strain evidence="2">JM10B15</strain>
    </source>
</reference>
<gene>
    <name evidence="2" type="ORF">V6590_13460</name>
</gene>